<keyword evidence="1" id="KW-0812">Transmembrane</keyword>
<evidence type="ECO:0000256" key="1">
    <source>
        <dbReference type="SAM" id="Phobius"/>
    </source>
</evidence>
<keyword evidence="1" id="KW-1133">Transmembrane helix</keyword>
<evidence type="ECO:0000313" key="2">
    <source>
        <dbReference type="EMBL" id="SVE11332.1"/>
    </source>
</evidence>
<sequence>MSDDLVRARCECRGYSDIDLVNAEKLNYFKSMGCGRLLFHIFMLLVTAFVWCGWLLAGWLLTKNRYYC</sequence>
<keyword evidence="1" id="KW-0472">Membrane</keyword>
<dbReference type="EMBL" id="UINC01194973">
    <property type="protein sequence ID" value="SVE11332.1"/>
    <property type="molecule type" value="Genomic_DNA"/>
</dbReference>
<protein>
    <submittedName>
        <fullName evidence="2">Uncharacterized protein</fullName>
    </submittedName>
</protein>
<reference evidence="2" key="1">
    <citation type="submission" date="2018-05" db="EMBL/GenBank/DDBJ databases">
        <authorList>
            <person name="Lanie J.A."/>
            <person name="Ng W.-L."/>
            <person name="Kazmierczak K.M."/>
            <person name="Andrzejewski T.M."/>
            <person name="Davidsen T.M."/>
            <person name="Wayne K.J."/>
            <person name="Tettelin H."/>
            <person name="Glass J.I."/>
            <person name="Rusch D."/>
            <person name="Podicherti R."/>
            <person name="Tsui H.-C.T."/>
            <person name="Winkler M.E."/>
        </authorList>
    </citation>
    <scope>NUCLEOTIDE SEQUENCE</scope>
</reference>
<name>A0A383AUE0_9ZZZZ</name>
<accession>A0A383AUE0</accession>
<dbReference type="AlphaFoldDB" id="A0A383AUE0"/>
<feature type="transmembrane region" description="Helical" evidence="1">
    <location>
        <begin position="37"/>
        <end position="61"/>
    </location>
</feature>
<gene>
    <name evidence="2" type="ORF">METZ01_LOCUS464186</name>
</gene>
<organism evidence="2">
    <name type="scientific">marine metagenome</name>
    <dbReference type="NCBI Taxonomy" id="408172"/>
    <lineage>
        <taxon>unclassified sequences</taxon>
        <taxon>metagenomes</taxon>
        <taxon>ecological metagenomes</taxon>
    </lineage>
</organism>
<feature type="non-terminal residue" evidence="2">
    <location>
        <position position="68"/>
    </location>
</feature>
<proteinExistence type="predicted"/>